<accession>A0A0D9Y869</accession>
<proteinExistence type="predicted"/>
<reference evidence="1" key="2">
    <citation type="submission" date="2015-04" db="UniProtKB">
        <authorList>
            <consortium name="EnsemblPlants"/>
        </authorList>
    </citation>
    <scope>IDENTIFICATION</scope>
</reference>
<keyword evidence="2" id="KW-1185">Reference proteome</keyword>
<sequence>MHEMELQRRAASAAHPFPLSFSSDSLPFPAVQRWWSGQLYVHEAGGEGGSVGGGSVSCMCMRQAGRQQVMKMPPTHAGAADPGEVGPNHEGEVAALVEVNAGSAVADVSIVQVLLVTPASHGVGSPGIPAVPADVEALNEPAADGVADLAVAAHGVGPPPPPPATRAISASADGLPGELCLRRWSSERVRLLRSRPSERVGEMARERERGLG</sequence>
<reference evidence="1" key="1">
    <citation type="submission" date="2013-08" db="EMBL/GenBank/DDBJ databases">
        <title>Oryza genome evolution.</title>
        <authorList>
            <person name="Wing R.A."/>
            <person name="Panaud O."/>
            <person name="Oliveira A.C."/>
        </authorList>
    </citation>
    <scope>NUCLEOTIDE SEQUENCE</scope>
</reference>
<organism evidence="1">
    <name type="scientific">Oryza glumipatula</name>
    <dbReference type="NCBI Taxonomy" id="40148"/>
    <lineage>
        <taxon>Eukaryota</taxon>
        <taxon>Viridiplantae</taxon>
        <taxon>Streptophyta</taxon>
        <taxon>Embryophyta</taxon>
        <taxon>Tracheophyta</taxon>
        <taxon>Spermatophyta</taxon>
        <taxon>Magnoliopsida</taxon>
        <taxon>Liliopsida</taxon>
        <taxon>Poales</taxon>
        <taxon>Poaceae</taxon>
        <taxon>BOP clade</taxon>
        <taxon>Oryzoideae</taxon>
        <taxon>Oryzeae</taxon>
        <taxon>Oryzinae</taxon>
        <taxon>Oryza</taxon>
    </lineage>
</organism>
<dbReference type="EnsemblPlants" id="OGLUM01G16860.1">
    <property type="protein sequence ID" value="OGLUM01G16860.1"/>
    <property type="gene ID" value="OGLUM01G16860"/>
</dbReference>
<name>A0A0D9Y869_9ORYZ</name>
<dbReference type="AlphaFoldDB" id="A0A0D9Y869"/>
<dbReference type="Gramene" id="OGLUM01G16860.1">
    <property type="protein sequence ID" value="OGLUM01G16860.1"/>
    <property type="gene ID" value="OGLUM01G16860"/>
</dbReference>
<protein>
    <submittedName>
        <fullName evidence="1">Uncharacterized protein</fullName>
    </submittedName>
</protein>
<reference evidence="1" key="3">
    <citation type="submission" date="2018-05" db="EMBL/GenBank/DDBJ databases">
        <title>OgluRS3 (Oryza glumaepatula Reference Sequence Version 3).</title>
        <authorList>
            <person name="Zhang J."/>
            <person name="Kudrna D."/>
            <person name="Lee S."/>
            <person name="Talag J."/>
            <person name="Welchert J."/>
            <person name="Wing R.A."/>
        </authorList>
    </citation>
    <scope>NUCLEOTIDE SEQUENCE [LARGE SCALE GENOMIC DNA]</scope>
</reference>
<dbReference type="Proteomes" id="UP000026961">
    <property type="component" value="Chromosome 1"/>
</dbReference>
<evidence type="ECO:0000313" key="2">
    <source>
        <dbReference type="Proteomes" id="UP000026961"/>
    </source>
</evidence>
<evidence type="ECO:0000313" key="1">
    <source>
        <dbReference type="EnsemblPlants" id="OGLUM01G16860.1"/>
    </source>
</evidence>
<dbReference type="HOGENOM" id="CLU_1301374_0_0_1"/>